<dbReference type="Pfam" id="PF00646">
    <property type="entry name" value="F-box"/>
    <property type="match status" value="1"/>
</dbReference>
<reference evidence="2" key="1">
    <citation type="submission" date="2023-10" db="EMBL/GenBank/DDBJ databases">
        <title>Genome assembly of Pristionchus species.</title>
        <authorList>
            <person name="Yoshida K."/>
            <person name="Sommer R.J."/>
        </authorList>
    </citation>
    <scope>NUCLEOTIDE SEQUENCE</scope>
    <source>
        <strain evidence="2">RS5133</strain>
    </source>
</reference>
<dbReference type="EMBL" id="BTSY01000001">
    <property type="protein sequence ID" value="GMT09612.1"/>
    <property type="molecule type" value="Genomic_DNA"/>
</dbReference>
<dbReference type="AlphaFoldDB" id="A0AAV5UTL8"/>
<accession>A0AAV5UTL8</accession>
<evidence type="ECO:0000313" key="2">
    <source>
        <dbReference type="EMBL" id="GMT09612.1"/>
    </source>
</evidence>
<name>A0AAV5UTL8_9BILA</name>
<proteinExistence type="predicted"/>
<organism evidence="2 3">
    <name type="scientific">Pristionchus fissidentatus</name>
    <dbReference type="NCBI Taxonomy" id="1538716"/>
    <lineage>
        <taxon>Eukaryota</taxon>
        <taxon>Metazoa</taxon>
        <taxon>Ecdysozoa</taxon>
        <taxon>Nematoda</taxon>
        <taxon>Chromadorea</taxon>
        <taxon>Rhabditida</taxon>
        <taxon>Rhabditina</taxon>
        <taxon>Diplogasteromorpha</taxon>
        <taxon>Diplogasteroidea</taxon>
        <taxon>Neodiplogasteridae</taxon>
        <taxon>Pristionchus</taxon>
    </lineage>
</organism>
<comment type="caution">
    <text evidence="2">The sequence shown here is derived from an EMBL/GenBank/DDBJ whole genome shotgun (WGS) entry which is preliminary data.</text>
</comment>
<sequence length="139" mass="16374">LEELPAELVSLVLHHLDNRDRLTLRMSSRTLESAVAKSHFRNESSDADKCFALIGTCFVSCFQHCGPQLLMSFSYFEELRQSQLLQFRRRLFKTASIDTLRISWVNFNKVPLDFINQLLEDCNFRHVHVEISQKHYNER</sequence>
<dbReference type="InterPro" id="IPR001810">
    <property type="entry name" value="F-box_dom"/>
</dbReference>
<dbReference type="PROSITE" id="PS50181">
    <property type="entry name" value="FBOX"/>
    <property type="match status" value="1"/>
</dbReference>
<gene>
    <name evidence="2" type="ORF">PFISCL1PPCAC_909</name>
</gene>
<evidence type="ECO:0000313" key="3">
    <source>
        <dbReference type="Proteomes" id="UP001432322"/>
    </source>
</evidence>
<evidence type="ECO:0000259" key="1">
    <source>
        <dbReference type="PROSITE" id="PS50181"/>
    </source>
</evidence>
<protein>
    <recommendedName>
        <fullName evidence="1">F-box domain-containing protein</fullName>
    </recommendedName>
</protein>
<keyword evidence="3" id="KW-1185">Reference proteome</keyword>
<feature type="non-terminal residue" evidence="2">
    <location>
        <position position="1"/>
    </location>
</feature>
<feature type="non-terminal residue" evidence="2">
    <location>
        <position position="139"/>
    </location>
</feature>
<dbReference type="Proteomes" id="UP001432322">
    <property type="component" value="Unassembled WGS sequence"/>
</dbReference>
<feature type="domain" description="F-box" evidence="1">
    <location>
        <begin position="1"/>
        <end position="43"/>
    </location>
</feature>